<dbReference type="AlphaFoldDB" id="A0A1E3BCX7"/>
<gene>
    <name evidence="2" type="ORF">SI65_05404</name>
</gene>
<dbReference type="Gene3D" id="3.40.50.1580">
    <property type="entry name" value="Nucleoside phosphorylase domain"/>
    <property type="match status" value="1"/>
</dbReference>
<reference evidence="2 3" key="1">
    <citation type="journal article" date="2016" name="BMC Genomics">
        <title>Comparative genomic and transcriptomic analyses of the Fuzhuan brick tea-fermentation fungus Aspergillus cristatus.</title>
        <authorList>
            <person name="Ge Y."/>
            <person name="Wang Y."/>
            <person name="Liu Y."/>
            <person name="Tan Y."/>
            <person name="Ren X."/>
            <person name="Zhang X."/>
            <person name="Hyde K.D."/>
            <person name="Liu Y."/>
            <person name="Liu Z."/>
        </authorList>
    </citation>
    <scope>NUCLEOTIDE SEQUENCE [LARGE SCALE GENOMIC DNA]</scope>
    <source>
        <strain evidence="2 3">GZAAS20.1005</strain>
    </source>
</reference>
<proteinExistence type="predicted"/>
<dbReference type="GO" id="GO:0009116">
    <property type="term" value="P:nucleoside metabolic process"/>
    <property type="evidence" value="ECO:0007669"/>
    <property type="project" value="InterPro"/>
</dbReference>
<protein>
    <recommendedName>
        <fullName evidence="1">Nucleoside phosphorylase domain-containing protein</fullName>
    </recommendedName>
</protein>
<dbReference type="PANTHER" id="PTHR46082">
    <property type="entry name" value="ATP/GTP-BINDING PROTEIN-RELATED"/>
    <property type="match status" value="1"/>
</dbReference>
<dbReference type="GO" id="GO:0003824">
    <property type="term" value="F:catalytic activity"/>
    <property type="evidence" value="ECO:0007669"/>
    <property type="project" value="InterPro"/>
</dbReference>
<evidence type="ECO:0000313" key="3">
    <source>
        <dbReference type="Proteomes" id="UP000094569"/>
    </source>
</evidence>
<dbReference type="InterPro" id="IPR000845">
    <property type="entry name" value="Nucleoside_phosphorylase_d"/>
</dbReference>
<evidence type="ECO:0000259" key="1">
    <source>
        <dbReference type="Pfam" id="PF01048"/>
    </source>
</evidence>
<keyword evidence="3" id="KW-1185">Reference proteome</keyword>
<name>A0A1E3BCX7_ASPCR</name>
<comment type="caution">
    <text evidence="2">The sequence shown here is derived from an EMBL/GenBank/DDBJ whole genome shotgun (WGS) entry which is preliminary data.</text>
</comment>
<feature type="domain" description="Nucleoside phosphorylase" evidence="1">
    <location>
        <begin position="44"/>
        <end position="126"/>
    </location>
</feature>
<dbReference type="PANTHER" id="PTHR46082:SF11">
    <property type="entry name" value="AAA+ ATPASE DOMAIN-CONTAINING PROTEIN-RELATED"/>
    <property type="match status" value="1"/>
</dbReference>
<organism evidence="2 3">
    <name type="scientific">Aspergillus cristatus</name>
    <name type="common">Chinese Fuzhuan brick tea-fermentation fungus</name>
    <name type="synonym">Eurotium cristatum</name>
    <dbReference type="NCBI Taxonomy" id="573508"/>
    <lineage>
        <taxon>Eukaryota</taxon>
        <taxon>Fungi</taxon>
        <taxon>Dikarya</taxon>
        <taxon>Ascomycota</taxon>
        <taxon>Pezizomycotina</taxon>
        <taxon>Eurotiomycetes</taxon>
        <taxon>Eurotiomycetidae</taxon>
        <taxon>Eurotiales</taxon>
        <taxon>Aspergillaceae</taxon>
        <taxon>Aspergillus</taxon>
        <taxon>Aspergillus subgen. Aspergillus</taxon>
    </lineage>
</organism>
<evidence type="ECO:0000313" key="2">
    <source>
        <dbReference type="EMBL" id="ODM18787.1"/>
    </source>
</evidence>
<dbReference type="OrthoDB" id="1577640at2759"/>
<dbReference type="STRING" id="573508.A0A1E3BCX7"/>
<accession>A0A1E3BCX7</accession>
<dbReference type="Pfam" id="PF01048">
    <property type="entry name" value="PNP_UDP_1"/>
    <property type="match status" value="1"/>
</dbReference>
<dbReference type="InterPro" id="IPR053137">
    <property type="entry name" value="NLR-like"/>
</dbReference>
<dbReference type="VEuPathDB" id="FungiDB:SI65_05404"/>
<dbReference type="Proteomes" id="UP000094569">
    <property type="component" value="Unassembled WGS sequence"/>
</dbReference>
<dbReference type="InterPro" id="IPR035994">
    <property type="entry name" value="Nucleoside_phosphorylase_sf"/>
</dbReference>
<dbReference type="EMBL" id="JXNT01000005">
    <property type="protein sequence ID" value="ODM18787.1"/>
    <property type="molecule type" value="Genomic_DNA"/>
</dbReference>
<sequence length="149" mass="16859">MGSSIALAIRRTAHTRQNFSPPDPPNDRLFEFQSRHPPTADTCDGCPAEWEVKRRVREDKTPQPHYGIIASGNAVIKDGETRERLREAIGALCFEMEAAGLMQDFPYIVIRGICDYADSHKDKQWQGYAALAAASYTKELLRRNPWILV</sequence>
<dbReference type="SUPFAM" id="SSF53167">
    <property type="entry name" value="Purine and uridine phosphorylases"/>
    <property type="match status" value="1"/>
</dbReference>